<sequence>MNKDFRLSDMFLNVGEEDRETWKIENDNVADWALDKIRESREEYKRFEDVAVAKIEQIKIAMDQEKKKMEVETSFFESKLREYFETVKTKSTKTQATYSLPAGKLVKKLDKEDFKVDREKVIEFIKENKEEYQEFVKTETLEKLDWAKFKKNLTIDNGNIIDKSTGEVLELEGLTLEVKPGKFEIKF</sequence>
<protein>
    <submittedName>
        <fullName evidence="1">Host-nuclease inhibitor Gam family protein</fullName>
    </submittedName>
</protein>
<dbReference type="EMBL" id="CP120733">
    <property type="protein sequence ID" value="WFD11995.1"/>
    <property type="molecule type" value="Genomic_DNA"/>
</dbReference>
<dbReference type="Pfam" id="PF07352">
    <property type="entry name" value="Phage_Mu_Gam"/>
    <property type="match status" value="1"/>
</dbReference>
<gene>
    <name evidence="1" type="ORF">P4S50_07930</name>
</gene>
<dbReference type="RefSeq" id="WP_277734237.1">
    <property type="nucleotide sequence ID" value="NZ_CP120733.1"/>
</dbReference>
<dbReference type="Proteomes" id="UP001222800">
    <property type="component" value="Chromosome"/>
</dbReference>
<keyword evidence="2" id="KW-1185">Reference proteome</keyword>
<dbReference type="SUPFAM" id="SSF161266">
    <property type="entry name" value="Gam-like"/>
    <property type="match status" value="1"/>
</dbReference>
<name>A0ABY8EIY5_9FIRM</name>
<proteinExistence type="predicted"/>
<accession>A0ABY8EIY5</accession>
<organism evidence="1 2">
    <name type="scientific">Tepidibacter hydrothermalis</name>
    <dbReference type="NCBI Taxonomy" id="3036126"/>
    <lineage>
        <taxon>Bacteria</taxon>
        <taxon>Bacillati</taxon>
        <taxon>Bacillota</taxon>
        <taxon>Clostridia</taxon>
        <taxon>Peptostreptococcales</taxon>
        <taxon>Peptostreptococcaceae</taxon>
        <taxon>Tepidibacter</taxon>
    </lineage>
</organism>
<evidence type="ECO:0000313" key="2">
    <source>
        <dbReference type="Proteomes" id="UP001222800"/>
    </source>
</evidence>
<reference evidence="1 2" key="1">
    <citation type="submission" date="2023-03" db="EMBL/GenBank/DDBJ databases">
        <title>Complete genome sequence of Tepidibacter sp. SWIR-1, isolated from a deep-sea hydrothermal vent.</title>
        <authorList>
            <person name="Li X."/>
        </authorList>
    </citation>
    <scope>NUCLEOTIDE SEQUENCE [LARGE SCALE GENOMIC DNA]</scope>
    <source>
        <strain evidence="1 2">SWIR-1</strain>
    </source>
</reference>
<evidence type="ECO:0000313" key="1">
    <source>
        <dbReference type="EMBL" id="WFD11995.1"/>
    </source>
</evidence>
<dbReference type="InterPro" id="IPR009951">
    <property type="entry name" value="Host-nuc_inhib_Gam"/>
</dbReference>